<protein>
    <submittedName>
        <fullName evidence="2">Integrase</fullName>
    </submittedName>
</protein>
<keyword evidence="1" id="KW-1185">Reference proteome</keyword>
<dbReference type="WBParaSite" id="HCON_00175730-00001">
    <property type="protein sequence ID" value="HCON_00175730-00001"/>
    <property type="gene ID" value="HCON_00175730"/>
</dbReference>
<reference evidence="2" key="1">
    <citation type="submission" date="2020-12" db="UniProtKB">
        <authorList>
            <consortium name="WormBaseParasite"/>
        </authorList>
    </citation>
    <scope>IDENTIFICATION</scope>
    <source>
        <strain evidence="2">MHco3</strain>
    </source>
</reference>
<name>A0A7I4Z1R8_HAECO</name>
<organism evidence="1 2">
    <name type="scientific">Haemonchus contortus</name>
    <name type="common">Barber pole worm</name>
    <dbReference type="NCBI Taxonomy" id="6289"/>
    <lineage>
        <taxon>Eukaryota</taxon>
        <taxon>Metazoa</taxon>
        <taxon>Ecdysozoa</taxon>
        <taxon>Nematoda</taxon>
        <taxon>Chromadorea</taxon>
        <taxon>Rhabditida</taxon>
        <taxon>Rhabditina</taxon>
        <taxon>Rhabditomorpha</taxon>
        <taxon>Strongyloidea</taxon>
        <taxon>Trichostrongylidae</taxon>
        <taxon>Haemonchus</taxon>
    </lineage>
</organism>
<evidence type="ECO:0000313" key="1">
    <source>
        <dbReference type="Proteomes" id="UP000025227"/>
    </source>
</evidence>
<dbReference type="Proteomes" id="UP000025227">
    <property type="component" value="Unplaced"/>
</dbReference>
<dbReference type="AlphaFoldDB" id="A0A7I4Z1R8"/>
<evidence type="ECO:0000313" key="2">
    <source>
        <dbReference type="WBParaSite" id="HCON_00175730-00001"/>
    </source>
</evidence>
<proteinExistence type="predicted"/>
<sequence length="103" mass="12055">MLGIPPYTQVKKGIRSFEPCYLMQIRDAVDYAKTSKMTREEHVMRYIDVRWTKVVTDLIPRDVERVPSSSPTRWSDFYTEALNGRNARPRVPEARAIHRTTLS</sequence>
<accession>A0A7I4Z1R8</accession>